<proteinExistence type="predicted"/>
<name>A0A369JPQ0_HYPMA</name>
<evidence type="ECO:0000313" key="2">
    <source>
        <dbReference type="EMBL" id="RDB24219.1"/>
    </source>
</evidence>
<dbReference type="AlphaFoldDB" id="A0A369JPQ0"/>
<gene>
    <name evidence="2" type="ORF">Hypma_008691</name>
</gene>
<protein>
    <submittedName>
        <fullName evidence="2">Uncharacterized protein</fullName>
    </submittedName>
</protein>
<dbReference type="InParanoid" id="A0A369JPQ0"/>
<evidence type="ECO:0000313" key="3">
    <source>
        <dbReference type="Proteomes" id="UP000076154"/>
    </source>
</evidence>
<dbReference type="EMBL" id="LUEZ02000045">
    <property type="protein sequence ID" value="RDB24219.1"/>
    <property type="molecule type" value="Genomic_DNA"/>
</dbReference>
<feature type="region of interest" description="Disordered" evidence="1">
    <location>
        <begin position="48"/>
        <end position="86"/>
    </location>
</feature>
<evidence type="ECO:0000256" key="1">
    <source>
        <dbReference type="SAM" id="MobiDB-lite"/>
    </source>
</evidence>
<reference evidence="2" key="1">
    <citation type="submission" date="2018-04" db="EMBL/GenBank/DDBJ databases">
        <title>Whole genome sequencing of Hypsizygus marmoreus.</title>
        <authorList>
            <person name="Choi I.-G."/>
            <person name="Min B."/>
            <person name="Kim J.-G."/>
            <person name="Kim S."/>
            <person name="Oh Y.-L."/>
            <person name="Kong W.-S."/>
            <person name="Park H."/>
            <person name="Jeong J."/>
            <person name="Song E.-S."/>
        </authorList>
    </citation>
    <scope>NUCLEOTIDE SEQUENCE [LARGE SCALE GENOMIC DNA]</scope>
    <source>
        <strain evidence="2">51987-8</strain>
    </source>
</reference>
<keyword evidence="3" id="KW-1185">Reference proteome</keyword>
<dbReference type="Proteomes" id="UP000076154">
    <property type="component" value="Unassembled WGS sequence"/>
</dbReference>
<sequence length="86" mass="9567">MNAPHLHIPNPLSAPAPEGCLQWLVTWGQGQMIVGCCRERKTLDEWSAQAGKHRISIGATPQRRTDSREGGMGSNSDTWTVRREEL</sequence>
<organism evidence="2 3">
    <name type="scientific">Hypsizygus marmoreus</name>
    <name type="common">White beech mushroom</name>
    <name type="synonym">Agaricus marmoreus</name>
    <dbReference type="NCBI Taxonomy" id="39966"/>
    <lineage>
        <taxon>Eukaryota</taxon>
        <taxon>Fungi</taxon>
        <taxon>Dikarya</taxon>
        <taxon>Basidiomycota</taxon>
        <taxon>Agaricomycotina</taxon>
        <taxon>Agaricomycetes</taxon>
        <taxon>Agaricomycetidae</taxon>
        <taxon>Agaricales</taxon>
        <taxon>Tricholomatineae</taxon>
        <taxon>Lyophyllaceae</taxon>
        <taxon>Hypsizygus</taxon>
    </lineage>
</organism>
<comment type="caution">
    <text evidence="2">The sequence shown here is derived from an EMBL/GenBank/DDBJ whole genome shotgun (WGS) entry which is preliminary data.</text>
</comment>
<accession>A0A369JPQ0</accession>